<proteinExistence type="predicted"/>
<sequence length="206" mass="22602">MSGLPRPGTYLQARHGRAPHFRRQAVEGDFPPPRLLERFPPKLLDFGDKEALQTTCISSPFTRFDRIGTIRSKREGLYETRPATGAVVHLHATYATALSCLADIDAEDCVPPLTPYVIMRVGQVRLVPYVRPGDAKAGDLIRALGGCHSAVLLVNHGPVVAGKDIASAVYAAEELKETAKLLLFLRGMRTRLLTVEQMNELKSVFG</sequence>
<dbReference type="Proteomes" id="UP000616151">
    <property type="component" value="Unassembled WGS sequence"/>
</dbReference>
<protein>
    <submittedName>
        <fullName evidence="1">Class II aldolase/adducin family protein</fullName>
    </submittedName>
</protein>
<evidence type="ECO:0000313" key="2">
    <source>
        <dbReference type="Proteomes" id="UP000616151"/>
    </source>
</evidence>
<dbReference type="EMBL" id="JAENHL010000008">
    <property type="protein sequence ID" value="MBK1870210.1"/>
    <property type="molecule type" value="Genomic_DNA"/>
</dbReference>
<reference evidence="1" key="1">
    <citation type="submission" date="2021-01" db="EMBL/GenBank/DDBJ databases">
        <authorList>
            <person name="Sun Q."/>
        </authorList>
    </citation>
    <scope>NUCLEOTIDE SEQUENCE</scope>
    <source>
        <strain evidence="1">YIM B02566</strain>
    </source>
</reference>
<name>A0ACC5RC73_9HYPH</name>
<organism evidence="1 2">
    <name type="scientific">Taklimakanibacter albus</name>
    <dbReference type="NCBI Taxonomy" id="2800327"/>
    <lineage>
        <taxon>Bacteria</taxon>
        <taxon>Pseudomonadati</taxon>
        <taxon>Pseudomonadota</taxon>
        <taxon>Alphaproteobacteria</taxon>
        <taxon>Hyphomicrobiales</taxon>
        <taxon>Aestuariivirgaceae</taxon>
        <taxon>Taklimakanibacter</taxon>
    </lineage>
</organism>
<comment type="caution">
    <text evidence="1">The sequence shown here is derived from an EMBL/GenBank/DDBJ whole genome shotgun (WGS) entry which is preliminary data.</text>
</comment>
<accession>A0ACC5RC73</accession>
<evidence type="ECO:0000313" key="1">
    <source>
        <dbReference type="EMBL" id="MBK1870210.1"/>
    </source>
</evidence>
<keyword evidence="2" id="KW-1185">Reference proteome</keyword>
<gene>
    <name evidence="1" type="ORF">JHL16_27860</name>
</gene>